<dbReference type="GO" id="GO:0016747">
    <property type="term" value="F:acyltransferase activity, transferring groups other than amino-acyl groups"/>
    <property type="evidence" value="ECO:0007669"/>
    <property type="project" value="InterPro"/>
</dbReference>
<evidence type="ECO:0000313" key="2">
    <source>
        <dbReference type="EMBL" id="REF88048.1"/>
    </source>
</evidence>
<reference evidence="2 3" key="1">
    <citation type="submission" date="2018-08" db="EMBL/GenBank/DDBJ databases">
        <title>Genomic Encyclopedia of Type Strains, Phase IV (KMG-IV): sequencing the most valuable type-strain genomes for metagenomic binning, comparative biology and taxonomic classification.</title>
        <authorList>
            <person name="Goeker M."/>
        </authorList>
    </citation>
    <scope>NUCLEOTIDE SEQUENCE [LARGE SCALE GENOMIC DNA]</scope>
    <source>
        <strain evidence="2 3">BW863</strain>
    </source>
</reference>
<dbReference type="OrthoDB" id="9789081at2"/>
<dbReference type="PROSITE" id="PS51186">
    <property type="entry name" value="GNAT"/>
    <property type="match status" value="1"/>
</dbReference>
<dbReference type="RefSeq" id="WP_115836175.1">
    <property type="nucleotide sequence ID" value="NZ_CP025086.1"/>
</dbReference>
<dbReference type="InterPro" id="IPR052564">
    <property type="entry name" value="N-acetyltrans/Recomb-assoc"/>
</dbReference>
<protein>
    <submittedName>
        <fullName evidence="2">GNAT family acetyltransferase</fullName>
    </submittedName>
</protein>
<dbReference type="InterPro" id="IPR016181">
    <property type="entry name" value="Acyl_CoA_acyltransferase"/>
</dbReference>
<evidence type="ECO:0000259" key="1">
    <source>
        <dbReference type="PROSITE" id="PS51186"/>
    </source>
</evidence>
<feature type="domain" description="N-acetyltransferase" evidence="1">
    <location>
        <begin position="7"/>
        <end position="160"/>
    </location>
</feature>
<dbReference type="Proteomes" id="UP000256900">
    <property type="component" value="Unassembled WGS sequence"/>
</dbReference>
<name>A0A3D9Z1S7_9HYPH</name>
<comment type="caution">
    <text evidence="2">The sequence shown here is derived from an EMBL/GenBank/DDBJ whole genome shotgun (WGS) entry which is preliminary data.</text>
</comment>
<dbReference type="PANTHER" id="PTHR43451">
    <property type="entry name" value="ACETYLTRANSFERASE (GNAT) FAMILY PROTEIN"/>
    <property type="match status" value="1"/>
</dbReference>
<sequence>MSTAAKPALRPFLPQDAAAVAQIFRDAIEDLTRDDYDEAQRTAWSARADDEASFAKRLAAQTTLLALREGEPVGFVSLKGNDLLDMLFVRPEVAGEGVGTFLANAAETLARGRGAKILNVDASDTALPFFEKLGFTPQARQSIALDGEWLANTKMAKALDAGGQSR</sequence>
<dbReference type="CDD" id="cd04301">
    <property type="entry name" value="NAT_SF"/>
    <property type="match status" value="1"/>
</dbReference>
<dbReference type="Gene3D" id="3.40.630.30">
    <property type="match status" value="1"/>
</dbReference>
<evidence type="ECO:0000313" key="3">
    <source>
        <dbReference type="Proteomes" id="UP000256900"/>
    </source>
</evidence>
<proteinExistence type="predicted"/>
<accession>A0A3D9Z1S7</accession>
<dbReference type="PANTHER" id="PTHR43451:SF1">
    <property type="entry name" value="ACETYLTRANSFERASE"/>
    <property type="match status" value="1"/>
</dbReference>
<dbReference type="AlphaFoldDB" id="A0A3D9Z1S7"/>
<dbReference type="EMBL" id="QUMO01000002">
    <property type="protein sequence ID" value="REF88048.1"/>
    <property type="molecule type" value="Genomic_DNA"/>
</dbReference>
<gene>
    <name evidence="2" type="ORF">DES32_1689</name>
</gene>
<dbReference type="InterPro" id="IPR000182">
    <property type="entry name" value="GNAT_dom"/>
</dbReference>
<organism evidence="2 3">
    <name type="scientific">Methylovirgula ligni</name>
    <dbReference type="NCBI Taxonomy" id="569860"/>
    <lineage>
        <taxon>Bacteria</taxon>
        <taxon>Pseudomonadati</taxon>
        <taxon>Pseudomonadota</taxon>
        <taxon>Alphaproteobacteria</taxon>
        <taxon>Hyphomicrobiales</taxon>
        <taxon>Beijerinckiaceae</taxon>
        <taxon>Methylovirgula</taxon>
    </lineage>
</organism>
<dbReference type="Pfam" id="PF13673">
    <property type="entry name" value="Acetyltransf_10"/>
    <property type="match status" value="1"/>
</dbReference>
<keyword evidence="2" id="KW-0808">Transferase</keyword>
<dbReference type="SUPFAM" id="SSF55729">
    <property type="entry name" value="Acyl-CoA N-acyltransferases (Nat)"/>
    <property type="match status" value="1"/>
</dbReference>
<keyword evidence="3" id="KW-1185">Reference proteome</keyword>